<dbReference type="Proteomes" id="UP000828390">
    <property type="component" value="Unassembled WGS sequence"/>
</dbReference>
<dbReference type="EMBL" id="JAIWYP010000002">
    <property type="protein sequence ID" value="KAH3863865.1"/>
    <property type="molecule type" value="Genomic_DNA"/>
</dbReference>
<gene>
    <name evidence="1" type="ORF">DPMN_026869</name>
</gene>
<accession>A0A9D4RF06</accession>
<reference evidence="1" key="1">
    <citation type="journal article" date="2019" name="bioRxiv">
        <title>The Genome of the Zebra Mussel, Dreissena polymorpha: A Resource for Invasive Species Research.</title>
        <authorList>
            <person name="McCartney M.A."/>
            <person name="Auch B."/>
            <person name="Kono T."/>
            <person name="Mallez S."/>
            <person name="Zhang Y."/>
            <person name="Obille A."/>
            <person name="Becker A."/>
            <person name="Abrahante J.E."/>
            <person name="Garbe J."/>
            <person name="Badalamenti J.P."/>
            <person name="Herman A."/>
            <person name="Mangelson H."/>
            <person name="Liachko I."/>
            <person name="Sullivan S."/>
            <person name="Sone E.D."/>
            <person name="Koren S."/>
            <person name="Silverstein K.A.T."/>
            <person name="Beckman K.B."/>
            <person name="Gohl D.M."/>
        </authorList>
    </citation>
    <scope>NUCLEOTIDE SEQUENCE</scope>
    <source>
        <strain evidence="1">Duluth1</strain>
        <tissue evidence="1">Whole animal</tissue>
    </source>
</reference>
<evidence type="ECO:0000313" key="2">
    <source>
        <dbReference type="Proteomes" id="UP000828390"/>
    </source>
</evidence>
<protein>
    <submittedName>
        <fullName evidence="1">Uncharacterized protein</fullName>
    </submittedName>
</protein>
<evidence type="ECO:0000313" key="1">
    <source>
        <dbReference type="EMBL" id="KAH3863865.1"/>
    </source>
</evidence>
<name>A0A9D4RF06_DREPO</name>
<dbReference type="AlphaFoldDB" id="A0A9D4RF06"/>
<organism evidence="1 2">
    <name type="scientific">Dreissena polymorpha</name>
    <name type="common">Zebra mussel</name>
    <name type="synonym">Mytilus polymorpha</name>
    <dbReference type="NCBI Taxonomy" id="45954"/>
    <lineage>
        <taxon>Eukaryota</taxon>
        <taxon>Metazoa</taxon>
        <taxon>Spiralia</taxon>
        <taxon>Lophotrochozoa</taxon>
        <taxon>Mollusca</taxon>
        <taxon>Bivalvia</taxon>
        <taxon>Autobranchia</taxon>
        <taxon>Heteroconchia</taxon>
        <taxon>Euheterodonta</taxon>
        <taxon>Imparidentia</taxon>
        <taxon>Neoheterodontei</taxon>
        <taxon>Myida</taxon>
        <taxon>Dreissenoidea</taxon>
        <taxon>Dreissenidae</taxon>
        <taxon>Dreissena</taxon>
    </lineage>
</organism>
<sequence length="74" mass="8411">MEGKPTLVLKLFSQIVQGKGLEPACILMCSRTCERRLKSLPHLPHLKLRSSRWADMCLDNVSLLMKDLSHSVHL</sequence>
<comment type="caution">
    <text evidence="1">The sequence shown here is derived from an EMBL/GenBank/DDBJ whole genome shotgun (WGS) entry which is preliminary data.</text>
</comment>
<keyword evidence="2" id="KW-1185">Reference proteome</keyword>
<reference evidence="1" key="2">
    <citation type="submission" date="2020-11" db="EMBL/GenBank/DDBJ databases">
        <authorList>
            <person name="McCartney M.A."/>
            <person name="Auch B."/>
            <person name="Kono T."/>
            <person name="Mallez S."/>
            <person name="Becker A."/>
            <person name="Gohl D.M."/>
            <person name="Silverstein K.A.T."/>
            <person name="Koren S."/>
            <person name="Bechman K.B."/>
            <person name="Herman A."/>
            <person name="Abrahante J.E."/>
            <person name="Garbe J."/>
        </authorList>
    </citation>
    <scope>NUCLEOTIDE SEQUENCE</scope>
    <source>
        <strain evidence="1">Duluth1</strain>
        <tissue evidence="1">Whole animal</tissue>
    </source>
</reference>
<proteinExistence type="predicted"/>